<comment type="caution">
    <text evidence="2">The sequence shown here is derived from an EMBL/GenBank/DDBJ whole genome shotgun (WGS) entry which is preliminary data.</text>
</comment>
<organism evidence="2 3">
    <name type="scientific">Sedimenticola selenatireducens</name>
    <dbReference type="NCBI Taxonomy" id="191960"/>
    <lineage>
        <taxon>Bacteria</taxon>
        <taxon>Pseudomonadati</taxon>
        <taxon>Pseudomonadota</taxon>
        <taxon>Gammaproteobacteria</taxon>
        <taxon>Chromatiales</taxon>
        <taxon>Sedimenticolaceae</taxon>
        <taxon>Sedimenticola</taxon>
    </lineage>
</organism>
<protein>
    <submittedName>
        <fullName evidence="2">Uncharacterized protein</fullName>
    </submittedName>
</protein>
<dbReference type="EMBL" id="PKUN01000001">
    <property type="protein sequence ID" value="PLX63527.1"/>
    <property type="molecule type" value="Genomic_DNA"/>
</dbReference>
<proteinExistence type="predicted"/>
<evidence type="ECO:0000256" key="1">
    <source>
        <dbReference type="SAM" id="MobiDB-lite"/>
    </source>
</evidence>
<accession>A0A2N6D1D9</accession>
<reference evidence="2 3" key="1">
    <citation type="submission" date="2017-11" db="EMBL/GenBank/DDBJ databases">
        <title>Genome-resolved metagenomics identifies genetic mobility, metabolic interactions, and unexpected diversity in perchlorate-reducing communities.</title>
        <authorList>
            <person name="Barnum T.P."/>
            <person name="Figueroa I.A."/>
            <person name="Carlstrom C.I."/>
            <person name="Lucas L.N."/>
            <person name="Engelbrektson A.L."/>
            <person name="Coates J.D."/>
        </authorList>
    </citation>
    <scope>NUCLEOTIDE SEQUENCE [LARGE SCALE GENOMIC DNA]</scope>
    <source>
        <strain evidence="2">BM301</strain>
    </source>
</reference>
<dbReference type="AlphaFoldDB" id="A0A2N6D1D9"/>
<name>A0A2N6D1D9_9GAMM</name>
<dbReference type="Proteomes" id="UP000235015">
    <property type="component" value="Unassembled WGS sequence"/>
</dbReference>
<sequence length="77" mass="8111">MKCVGWGDQIDLTQPTTRPIAKSDHGLVTTGANPNMGAGQKRRLLGFASSPQPTDLIGYVSIRAGTGAWTSGQPIMK</sequence>
<gene>
    <name evidence="2" type="ORF">C0630_01080</name>
</gene>
<evidence type="ECO:0000313" key="3">
    <source>
        <dbReference type="Proteomes" id="UP000235015"/>
    </source>
</evidence>
<evidence type="ECO:0000313" key="2">
    <source>
        <dbReference type="EMBL" id="PLX63527.1"/>
    </source>
</evidence>
<feature type="region of interest" description="Disordered" evidence="1">
    <location>
        <begin position="16"/>
        <end position="38"/>
    </location>
</feature>